<keyword evidence="2" id="KW-0472">Membrane</keyword>
<feature type="domain" description="Multidrug resistance protein MdtA-like C-terminal permuted SH3" evidence="3">
    <location>
        <begin position="648"/>
        <end position="704"/>
    </location>
</feature>
<dbReference type="GO" id="GO:0015562">
    <property type="term" value="F:efflux transmembrane transporter activity"/>
    <property type="evidence" value="ECO:0007669"/>
    <property type="project" value="TreeGrafter"/>
</dbReference>
<organism evidence="4 5">
    <name type="scientific">Frankia casuarinae (strain DSM 45818 / CECT 9043 / HFP020203 / CcI3)</name>
    <dbReference type="NCBI Taxonomy" id="106370"/>
    <lineage>
        <taxon>Bacteria</taxon>
        <taxon>Bacillati</taxon>
        <taxon>Actinomycetota</taxon>
        <taxon>Actinomycetes</taxon>
        <taxon>Frankiales</taxon>
        <taxon>Frankiaceae</taxon>
        <taxon>Frankia</taxon>
    </lineage>
</organism>
<keyword evidence="2" id="KW-1133">Transmembrane helix</keyword>
<evidence type="ECO:0000259" key="3">
    <source>
        <dbReference type="Pfam" id="PF25967"/>
    </source>
</evidence>
<dbReference type="AlphaFoldDB" id="Q2JGK6"/>
<dbReference type="KEGG" id="fra:Francci3_0196"/>
<keyword evidence="2" id="KW-0812">Transmembrane</keyword>
<feature type="region of interest" description="Disordered" evidence="1">
    <location>
        <begin position="187"/>
        <end position="216"/>
    </location>
</feature>
<gene>
    <name evidence="4" type="ordered locus">Francci3_0196</name>
</gene>
<dbReference type="STRING" id="106370.Francci3_0196"/>
<accession>Q2JGK6</accession>
<evidence type="ECO:0000313" key="5">
    <source>
        <dbReference type="Proteomes" id="UP000001937"/>
    </source>
</evidence>
<dbReference type="HOGENOM" id="CLU_369966_0_0_11"/>
<evidence type="ECO:0000256" key="2">
    <source>
        <dbReference type="SAM" id="Phobius"/>
    </source>
</evidence>
<dbReference type="PANTHER" id="PTHR30469:SF33">
    <property type="entry name" value="SLR1207 PROTEIN"/>
    <property type="match status" value="1"/>
</dbReference>
<feature type="compositionally biased region" description="Low complexity" evidence="1">
    <location>
        <begin position="187"/>
        <end position="208"/>
    </location>
</feature>
<dbReference type="Gene3D" id="1.10.287.470">
    <property type="entry name" value="Helix hairpin bin"/>
    <property type="match status" value="2"/>
</dbReference>
<reference evidence="4 5" key="1">
    <citation type="journal article" date="2007" name="Genome Res.">
        <title>Genome characteristics of facultatively symbiotic Frankia sp. strains reflect host range and host plant biogeography.</title>
        <authorList>
            <person name="Normand P."/>
            <person name="Lapierre P."/>
            <person name="Tisa L.S."/>
            <person name="Gogarten J.P."/>
            <person name="Alloisio N."/>
            <person name="Bagnarol E."/>
            <person name="Bassi C.A."/>
            <person name="Berry A.M."/>
            <person name="Bickhart D.M."/>
            <person name="Choisne N."/>
            <person name="Couloux A."/>
            <person name="Cournoyer B."/>
            <person name="Cruveiller S."/>
            <person name="Daubin V."/>
            <person name="Demange N."/>
            <person name="Francino M.P."/>
            <person name="Goltsman E."/>
            <person name="Huang Y."/>
            <person name="Kopp O.R."/>
            <person name="Labarre L."/>
            <person name="Lapidus A."/>
            <person name="Lavire C."/>
            <person name="Marechal J."/>
            <person name="Martinez M."/>
            <person name="Mastronunzio J.E."/>
            <person name="Mullin B.C."/>
            <person name="Niemann J."/>
            <person name="Pujic P."/>
            <person name="Rawnsley T."/>
            <person name="Rouy Z."/>
            <person name="Schenowitz C."/>
            <person name="Sellstedt A."/>
            <person name="Tavares F."/>
            <person name="Tomkins J.P."/>
            <person name="Vallenet D."/>
            <person name="Valverde C."/>
            <person name="Wall L.G."/>
            <person name="Wang Y."/>
            <person name="Medigue C."/>
            <person name="Benson D.R."/>
        </authorList>
    </citation>
    <scope>NUCLEOTIDE SEQUENCE [LARGE SCALE GENOMIC DNA]</scope>
    <source>
        <strain evidence="5">DSM 45818 / CECT 9043 / CcI3</strain>
    </source>
</reference>
<dbReference type="Gene3D" id="2.40.30.170">
    <property type="match status" value="1"/>
</dbReference>
<dbReference type="PANTHER" id="PTHR30469">
    <property type="entry name" value="MULTIDRUG RESISTANCE PROTEIN MDTA"/>
    <property type="match status" value="1"/>
</dbReference>
<evidence type="ECO:0000313" key="4">
    <source>
        <dbReference type="EMBL" id="ABD09586.1"/>
    </source>
</evidence>
<dbReference type="EMBL" id="CP000249">
    <property type="protein sequence ID" value="ABD09586.1"/>
    <property type="molecule type" value="Genomic_DNA"/>
</dbReference>
<feature type="region of interest" description="Disordered" evidence="1">
    <location>
        <begin position="1"/>
        <end position="26"/>
    </location>
</feature>
<dbReference type="OrthoDB" id="3208685at2"/>
<proteinExistence type="predicted"/>
<feature type="transmembrane region" description="Helical" evidence="2">
    <location>
        <begin position="29"/>
        <end position="50"/>
    </location>
</feature>
<dbReference type="Gene3D" id="2.40.50.100">
    <property type="match status" value="2"/>
</dbReference>
<dbReference type="eggNOG" id="COG0845">
    <property type="taxonomic scope" value="Bacteria"/>
</dbReference>
<dbReference type="SUPFAM" id="SSF111369">
    <property type="entry name" value="HlyD-like secretion proteins"/>
    <property type="match status" value="2"/>
</dbReference>
<feature type="compositionally biased region" description="Gly residues" evidence="1">
    <location>
        <begin position="473"/>
        <end position="489"/>
    </location>
</feature>
<feature type="region of interest" description="Disordered" evidence="1">
    <location>
        <begin position="396"/>
        <end position="495"/>
    </location>
</feature>
<dbReference type="Pfam" id="PF25967">
    <property type="entry name" value="RND-MFP_C"/>
    <property type="match status" value="1"/>
</dbReference>
<feature type="region of interest" description="Disordered" evidence="1">
    <location>
        <begin position="733"/>
        <end position="752"/>
    </location>
</feature>
<dbReference type="GO" id="GO:1990281">
    <property type="term" value="C:efflux pump complex"/>
    <property type="evidence" value="ECO:0007669"/>
    <property type="project" value="TreeGrafter"/>
</dbReference>
<sequence>MPEGAVSEKAAPEEKPRPSRRRLGRPRKVVVGGTAAVLLAGTGVGTGLAVTAGPGPSYRLATASMASVTQALTSVGTVATVNKATLAFPVAGTVTAVPVAIGDQVTAGQTLAGLDPGPLRRALDAANATLANARLALTADESGQTSSATASGTGPGTFTAAGAVATSLADVTGSSFRGGSSSAGIELISSSTGRSPAPTPAAAPAGTTDNGTTEPGTLLTAVTTAQQDVENAQSSLDSVLAGLGADLGKLTSPGGGCVVVAGPPRAPITYTTTPVLAAPSDATGKISGTAGADDAITLLRDGAVVASVTGSYAFTGLDAGTPYTVKIEDPDPTGSVDALQCQHAIGALVARYSTSPGPSQPSDLATLVSQLAAAKLNLDAAVRDLGTAGVPTAGVPTAPAASAIPTEPAQPTQPTQPTQPATSSARPLSAPAPWVPGATGGPAPAPSHGPAPSSSGGGSTVRSGSSAGSSRSVGGGTSSGGTSSGGTSSGGTSSRAARVVTAEQLAADQAAIDAAVAQVALAQQNLAETTLTSPVTGTVAAVSISPGMTVGAFSSTNAITVLGAGGKQVVTTVPLSAVDLVRPGDRADVTVDGVSTPLTGTVSSIGVLNSTTGSTTTYPVKIALAATRTKLFDGTGATVSIVVREVRNMLTVPTSAVHRVGGLSTVSVLRKGKAVTVRVTTGAVGADRTEVTSGLTAGNQVILADLHAALPSARTNSSSTRGGALSGGGGLFGAGGGGGGAGGRGVQRARGG</sequence>
<protein>
    <submittedName>
        <fullName evidence="4">Secretion protein HlyD</fullName>
    </submittedName>
</protein>
<name>Q2JGK6_FRACC</name>
<dbReference type="InterPro" id="IPR058627">
    <property type="entry name" value="MdtA-like_C"/>
</dbReference>
<dbReference type="Proteomes" id="UP000001937">
    <property type="component" value="Chromosome"/>
</dbReference>
<keyword evidence="5" id="KW-1185">Reference proteome</keyword>
<evidence type="ECO:0000256" key="1">
    <source>
        <dbReference type="SAM" id="MobiDB-lite"/>
    </source>
</evidence>
<feature type="compositionally biased region" description="Low complexity" evidence="1">
    <location>
        <begin position="450"/>
        <end position="472"/>
    </location>
</feature>
<feature type="compositionally biased region" description="Low complexity" evidence="1">
    <location>
        <begin position="396"/>
        <end position="422"/>
    </location>
</feature>
<dbReference type="Gene3D" id="2.40.420.20">
    <property type="match status" value="1"/>
</dbReference>